<evidence type="ECO:0000256" key="1">
    <source>
        <dbReference type="ARBA" id="ARBA00022553"/>
    </source>
</evidence>
<dbReference type="Proteomes" id="UP001162881">
    <property type="component" value="Unassembled WGS sequence"/>
</dbReference>
<protein>
    <submittedName>
        <fullName evidence="4">Response regulator</fullName>
    </submittedName>
</protein>
<dbReference type="PANTHER" id="PTHR44591:SF25">
    <property type="entry name" value="CHEMOTAXIS TWO-COMPONENT RESPONSE REGULATOR"/>
    <property type="match status" value="1"/>
</dbReference>
<evidence type="ECO:0000313" key="5">
    <source>
        <dbReference type="Proteomes" id="UP001162881"/>
    </source>
</evidence>
<keyword evidence="1 2" id="KW-0597">Phosphoprotein</keyword>
<dbReference type="InterPro" id="IPR011006">
    <property type="entry name" value="CheY-like_superfamily"/>
</dbReference>
<comment type="caution">
    <text evidence="4">The sequence shown here is derived from an EMBL/GenBank/DDBJ whole genome shotgun (WGS) entry which is preliminary data.</text>
</comment>
<dbReference type="InterPro" id="IPR001789">
    <property type="entry name" value="Sig_transdc_resp-reg_receiver"/>
</dbReference>
<evidence type="ECO:0000256" key="2">
    <source>
        <dbReference type="PROSITE-ProRule" id="PRU00169"/>
    </source>
</evidence>
<evidence type="ECO:0000313" key="4">
    <source>
        <dbReference type="EMBL" id="MCJ2183966.1"/>
    </source>
</evidence>
<organism evidence="4 5">
    <name type="scientific">Novosphingobium organovorum</name>
    <dbReference type="NCBI Taxonomy" id="2930092"/>
    <lineage>
        <taxon>Bacteria</taxon>
        <taxon>Pseudomonadati</taxon>
        <taxon>Pseudomonadota</taxon>
        <taxon>Alphaproteobacteria</taxon>
        <taxon>Sphingomonadales</taxon>
        <taxon>Sphingomonadaceae</taxon>
        <taxon>Novosphingobium</taxon>
    </lineage>
</organism>
<dbReference type="RefSeq" id="WP_244022318.1">
    <property type="nucleotide sequence ID" value="NZ_JALHLF010000069.1"/>
</dbReference>
<dbReference type="InterPro" id="IPR050595">
    <property type="entry name" value="Bact_response_regulator"/>
</dbReference>
<dbReference type="SMART" id="SM00448">
    <property type="entry name" value="REC"/>
    <property type="match status" value="1"/>
</dbReference>
<feature type="modified residue" description="4-aspartylphosphate" evidence="2">
    <location>
        <position position="52"/>
    </location>
</feature>
<evidence type="ECO:0000259" key="3">
    <source>
        <dbReference type="PROSITE" id="PS50110"/>
    </source>
</evidence>
<dbReference type="Pfam" id="PF00072">
    <property type="entry name" value="Response_reg"/>
    <property type="match status" value="1"/>
</dbReference>
<dbReference type="PANTHER" id="PTHR44591">
    <property type="entry name" value="STRESS RESPONSE REGULATOR PROTEIN 1"/>
    <property type="match status" value="1"/>
</dbReference>
<sequence>MSSILTVDDSSSVRMAIRIALSGAGHTVAEANDGSDGLNKARMAKYDLIITDLNMPNMNGLDMIREIRKLPIQTGTPIIFLTTESDDSLKQQARAAGATGWLVKPFVPDHLLKVAQKVLGR</sequence>
<name>A0ABT0BFX1_9SPHN</name>
<dbReference type="PROSITE" id="PS50110">
    <property type="entry name" value="RESPONSE_REGULATORY"/>
    <property type="match status" value="1"/>
</dbReference>
<accession>A0ABT0BFX1</accession>
<keyword evidence="5" id="KW-1185">Reference proteome</keyword>
<dbReference type="Gene3D" id="3.40.50.2300">
    <property type="match status" value="1"/>
</dbReference>
<dbReference type="CDD" id="cd17562">
    <property type="entry name" value="REC_CheY4-like"/>
    <property type="match status" value="1"/>
</dbReference>
<dbReference type="EMBL" id="JALHLF010000069">
    <property type="protein sequence ID" value="MCJ2183966.1"/>
    <property type="molecule type" value="Genomic_DNA"/>
</dbReference>
<reference evidence="4" key="1">
    <citation type="submission" date="2022-03" db="EMBL/GenBank/DDBJ databases">
        <title>Identification of a novel bacterium isolated from mangrove sediments.</title>
        <authorList>
            <person name="Pan X."/>
        </authorList>
    </citation>
    <scope>NUCLEOTIDE SEQUENCE</scope>
    <source>
        <strain evidence="4">B1949</strain>
    </source>
</reference>
<dbReference type="SUPFAM" id="SSF52172">
    <property type="entry name" value="CheY-like"/>
    <property type="match status" value="1"/>
</dbReference>
<feature type="domain" description="Response regulatory" evidence="3">
    <location>
        <begin position="3"/>
        <end position="119"/>
    </location>
</feature>
<gene>
    <name evidence="4" type="ORF">MTR62_14865</name>
</gene>
<proteinExistence type="predicted"/>